<name>A0A3R9P0E7_9BACI</name>
<protein>
    <submittedName>
        <fullName evidence="2">DUF2254 domain-containing protein</fullName>
    </submittedName>
</protein>
<evidence type="ECO:0000256" key="1">
    <source>
        <dbReference type="SAM" id="Phobius"/>
    </source>
</evidence>
<gene>
    <name evidence="2" type="ORF">D7Z54_27605</name>
</gene>
<dbReference type="Pfam" id="PF10011">
    <property type="entry name" value="DUF2254"/>
    <property type="match status" value="1"/>
</dbReference>
<keyword evidence="1" id="KW-0812">Transmembrane</keyword>
<dbReference type="EMBL" id="RBVX01000042">
    <property type="protein sequence ID" value="RSL30148.1"/>
    <property type="molecule type" value="Genomic_DNA"/>
</dbReference>
<keyword evidence="1" id="KW-1133">Transmembrane helix</keyword>
<organism evidence="2 3">
    <name type="scientific">Salibacterium salarium</name>
    <dbReference type="NCBI Taxonomy" id="284579"/>
    <lineage>
        <taxon>Bacteria</taxon>
        <taxon>Bacillati</taxon>
        <taxon>Bacillota</taxon>
        <taxon>Bacilli</taxon>
        <taxon>Bacillales</taxon>
        <taxon>Bacillaceae</taxon>
    </lineage>
</organism>
<reference evidence="2 3" key="1">
    <citation type="submission" date="2018-10" db="EMBL/GenBank/DDBJ databases">
        <title>Draft genome sequence of Bacillus salarius IM0101, isolated from a hypersaline soil in Inner Mongolia, China.</title>
        <authorList>
            <person name="Yamprayoonswat W."/>
            <person name="Boonvisut S."/>
            <person name="Jumpathong W."/>
            <person name="Sittihan S."/>
            <person name="Ruangsuj P."/>
            <person name="Wanthongcharoen S."/>
            <person name="Thongpramul N."/>
            <person name="Pimmason S."/>
            <person name="Yu B."/>
            <person name="Yasawong M."/>
        </authorList>
    </citation>
    <scope>NUCLEOTIDE SEQUENCE [LARGE SCALE GENOMIC DNA]</scope>
    <source>
        <strain evidence="2 3">IM0101</strain>
    </source>
</reference>
<dbReference type="AlphaFoldDB" id="A0A3R9P0E7"/>
<sequence>MLSFKSVLKRIRSNFLYIPSLYGITAFIFALISIYLDTYLLNGGQFQRWIPSPLFINIDLARTILGSISAALLTMTTITFSTILVVLTTYISNFSPRTLQNFISDPNTQRVLGFFVAGIIYSILLLLLLQESDTVTQFISPSFAVFFAILCIFVFVFFIHHVSSWIQVSSLLHYITQQSMKIIENDLTDEKDVQKDSPWEDWEGEDIKHITPRRMTTDHSGYIQQIDIKGLVEQASKDDCIVRINTKISEYIESGGSYLSLWELSKPCDKDSYKHHITIGPEKSSSDTIELSLVKIVEIAVRALSPGINDPNTAINCINNLGKILAKLGNKHLPRSYHNDKDRNLRVIMDKPTFSDYLYKCFAQIRHYGFQDISVLASGIHAFILIAETNTDDIKEEVWEFTEYVIEGIDTDNLLSLDKRYINEQLQTLATACSHRESFYKL</sequence>
<feature type="transmembrane region" description="Helical" evidence="1">
    <location>
        <begin position="20"/>
        <end position="42"/>
    </location>
</feature>
<dbReference type="OrthoDB" id="2955631at2"/>
<proteinExistence type="predicted"/>
<dbReference type="RefSeq" id="WP_125561212.1">
    <property type="nucleotide sequence ID" value="NZ_RBVX01000042.1"/>
</dbReference>
<dbReference type="InterPro" id="IPR018723">
    <property type="entry name" value="DUF2254_membrane"/>
</dbReference>
<evidence type="ECO:0000313" key="3">
    <source>
        <dbReference type="Proteomes" id="UP000275076"/>
    </source>
</evidence>
<feature type="transmembrane region" description="Helical" evidence="1">
    <location>
        <begin position="63"/>
        <end position="91"/>
    </location>
</feature>
<comment type="caution">
    <text evidence="2">The sequence shown here is derived from an EMBL/GenBank/DDBJ whole genome shotgun (WGS) entry which is preliminary data.</text>
</comment>
<accession>A0A3R9P0E7</accession>
<keyword evidence="3" id="KW-1185">Reference proteome</keyword>
<feature type="transmembrane region" description="Helical" evidence="1">
    <location>
        <begin position="111"/>
        <end position="129"/>
    </location>
</feature>
<dbReference type="Proteomes" id="UP000275076">
    <property type="component" value="Unassembled WGS sequence"/>
</dbReference>
<keyword evidence="1" id="KW-0472">Membrane</keyword>
<evidence type="ECO:0000313" key="2">
    <source>
        <dbReference type="EMBL" id="RSL30148.1"/>
    </source>
</evidence>
<feature type="transmembrane region" description="Helical" evidence="1">
    <location>
        <begin position="141"/>
        <end position="162"/>
    </location>
</feature>